<dbReference type="AlphaFoldDB" id="A0A4E9FPG9"/>
<accession>A0A4E9FPG9</accession>
<dbReference type="OrthoDB" id="193023at2759"/>
<dbReference type="CTD" id="6100066"/>
<dbReference type="Pfam" id="PF21050">
    <property type="entry name" value="ARMC9_ARM"/>
    <property type="match status" value="1"/>
</dbReference>
<accession>A0A5S6PMT4</accession>
<dbReference type="Pfam" id="PF23138">
    <property type="entry name" value="CTLH_Armc9"/>
    <property type="match status" value="1"/>
</dbReference>
<feature type="domain" description="LisH" evidence="1">
    <location>
        <begin position="441"/>
        <end position="559"/>
    </location>
</feature>
<dbReference type="InterPro" id="IPR016024">
    <property type="entry name" value="ARM-type_fold"/>
</dbReference>
<organism evidence="3">
    <name type="scientific">Brugia malayi</name>
    <name type="common">Filarial nematode worm</name>
    <dbReference type="NCBI Taxonomy" id="6279"/>
    <lineage>
        <taxon>Eukaryota</taxon>
        <taxon>Metazoa</taxon>
        <taxon>Ecdysozoa</taxon>
        <taxon>Nematoda</taxon>
        <taxon>Chromadorea</taxon>
        <taxon>Rhabditida</taxon>
        <taxon>Spirurina</taxon>
        <taxon>Spiruromorpha</taxon>
        <taxon>Filarioidea</taxon>
        <taxon>Onchocercidae</taxon>
        <taxon>Brugia</taxon>
    </lineage>
</organism>
<evidence type="ECO:0000259" key="2">
    <source>
        <dbReference type="Pfam" id="PF23138"/>
    </source>
</evidence>
<dbReference type="KEGG" id="bmy:BM_BM4609"/>
<dbReference type="GO" id="GO:0005814">
    <property type="term" value="C:centriole"/>
    <property type="evidence" value="ECO:0007669"/>
    <property type="project" value="TreeGrafter"/>
</dbReference>
<dbReference type="SUPFAM" id="SSF48371">
    <property type="entry name" value="ARM repeat"/>
    <property type="match status" value="1"/>
</dbReference>
<name>A0A4E9FPG9_BRUMA</name>
<keyword evidence="4" id="KW-1185">Reference proteome</keyword>
<evidence type="ECO:0000313" key="5">
    <source>
        <dbReference type="WBParaSite" id="Bm4609a.1"/>
    </source>
</evidence>
<dbReference type="InterPro" id="IPR048959">
    <property type="entry name" value="ARMC9_ARM_dom"/>
</dbReference>
<reference evidence="4" key="1">
    <citation type="journal article" date="2007" name="Science">
        <title>Draft genome of the filarial nematode parasite Brugia malayi.</title>
        <authorList>
            <person name="Ghedin E."/>
            <person name="Wang S."/>
            <person name="Spiro D."/>
            <person name="Caler E."/>
            <person name="Zhao Q."/>
            <person name="Crabtree J."/>
            <person name="Allen J.E."/>
            <person name="Delcher A.L."/>
            <person name="Guiliano D.B."/>
            <person name="Miranda-Saavedra D."/>
            <person name="Angiuoli S.V."/>
            <person name="Creasy T."/>
            <person name="Amedeo P."/>
            <person name="Haas B."/>
            <person name="El-Sayed N.M."/>
            <person name="Wortman J.R."/>
            <person name="Feldblyum T."/>
            <person name="Tallon L."/>
            <person name="Schatz M."/>
            <person name="Shumway M."/>
            <person name="Koo H."/>
            <person name="Salzberg S.L."/>
            <person name="Schobel S."/>
            <person name="Pertea M."/>
            <person name="Pop M."/>
            <person name="White O."/>
            <person name="Barton G.J."/>
            <person name="Carlow C.K."/>
            <person name="Crawford M.J."/>
            <person name="Daub J."/>
            <person name="Dimmic M.W."/>
            <person name="Estes C.F."/>
            <person name="Foster J.M."/>
            <person name="Ganatra M."/>
            <person name="Gregory W.F."/>
            <person name="Johnson N.M."/>
            <person name="Jin J."/>
            <person name="Komuniecki R."/>
            <person name="Korf I."/>
            <person name="Kumar S."/>
            <person name="Laney S."/>
            <person name="Li B.W."/>
            <person name="Li W."/>
            <person name="Lindblom T.H."/>
            <person name="Lustigman S."/>
            <person name="Ma D."/>
            <person name="Maina C.V."/>
            <person name="Martin D.M."/>
            <person name="McCarter J.P."/>
            <person name="McReynolds L."/>
            <person name="Mitreva M."/>
            <person name="Nutman T.B."/>
            <person name="Parkinson J."/>
            <person name="Peregrin-Alvarez J.M."/>
            <person name="Poole C."/>
            <person name="Ren Q."/>
            <person name="Saunders L."/>
            <person name="Sluder A.E."/>
            <person name="Smith K."/>
            <person name="Stanke M."/>
            <person name="Unnasch T.R."/>
            <person name="Ware J."/>
            <person name="Wei A.D."/>
            <person name="Weil G."/>
            <person name="Williams D.J."/>
            <person name="Zhang Y."/>
            <person name="Williams S.A."/>
            <person name="Fraser-Liggett C."/>
            <person name="Slatko B."/>
            <person name="Blaxter M.L."/>
            <person name="Scott A.L."/>
        </authorList>
    </citation>
    <scope>NUCLEOTIDE SEQUENCE</scope>
    <source>
        <strain evidence="4">FR3</strain>
    </source>
</reference>
<dbReference type="GeneID" id="6100066"/>
<evidence type="ECO:0000259" key="1">
    <source>
        <dbReference type="Pfam" id="PF21050"/>
    </source>
</evidence>
<dbReference type="GO" id="GO:0097542">
    <property type="term" value="C:ciliary tip"/>
    <property type="evidence" value="ECO:0007669"/>
    <property type="project" value="TreeGrafter"/>
</dbReference>
<dbReference type="InterPro" id="IPR040369">
    <property type="entry name" value="ARMC9"/>
</dbReference>
<proteinExistence type="predicted"/>
<protein>
    <submittedName>
        <fullName evidence="3 5">4930438O05Rik protein</fullName>
    </submittedName>
</protein>
<dbReference type="InterPro" id="IPR056327">
    <property type="entry name" value="ARMC9_CTLH-like_dom"/>
</dbReference>
<dbReference type="PANTHER" id="PTHR14881">
    <property type="entry name" value="LISH DOMAIN-CONTAINING PROTEIN ARMC9"/>
    <property type="match status" value="1"/>
</dbReference>
<dbReference type="WBParaSite" id="Bm4609a.1">
    <property type="protein sequence ID" value="Bm4609a.1"/>
    <property type="gene ID" value="WBGene00224870"/>
</dbReference>
<dbReference type="EMBL" id="CAAKNF010000193">
    <property type="protein sequence ID" value="VIO94663.1"/>
    <property type="molecule type" value="Genomic_DNA"/>
</dbReference>
<dbReference type="Proteomes" id="UP000006672">
    <property type="component" value="Unassembled WGS sequence"/>
</dbReference>
<reference evidence="5" key="3">
    <citation type="submission" date="2019-12" db="UniProtKB">
        <authorList>
            <consortium name="WormBaseParasite"/>
        </authorList>
    </citation>
    <scope>IDENTIFICATION</scope>
</reference>
<dbReference type="RefSeq" id="XP_042935112.1">
    <property type="nucleotide sequence ID" value="XM_043079178.1"/>
</dbReference>
<gene>
    <name evidence="3 5" type="primary">Bm4609</name>
    <name evidence="3" type="ORF">BM_BM4609</name>
</gene>
<dbReference type="GO" id="GO:0036064">
    <property type="term" value="C:ciliary basal body"/>
    <property type="evidence" value="ECO:0007669"/>
    <property type="project" value="InterPro"/>
</dbReference>
<sequence length="714" mass="81233">MAKKLQMNDGISNAVCQKRLLSHLENDECEQFFKCWNELFVEECSKSAEVISLEFNIHLYFVTFPLRKSPSDKEEYRKRIEGLKKLLEDENGIRYSADVQLVQYFALPYVVEPEKHPVFKELAQKKWAKSLFENLSVFLANYATNIDDTQNVLLQKWMTAYRLQYNELLEKKCLKLQYNYNRIVDIVNEMFNYVEQSNKEVGVIHLSAEYIMEMKARFEDVTTSAEQHMQTNIASISETSDKKCDRPGKLSTRMKKKNRTVKNDETVDKLTPMVPSKTLIKLKEMKEEEEVIMDDVIGRLNYTKIGNCLIKSASARLSSLLLQALRQRITRIPIESAGQVLEVYANNDLLLLKHLKNSVVSVITSQGDNGNDTKEELCRLLNSIASFNLGRNYLLANNQGKELIATLTMALKTKKLHHYAGEHVLATLQKLSIRSSVQKELIKLGMVEWLSIYLGGKLSPTALDYGCALLLNLCLDPSGRSAASRVATIFTTTIANLISDHKLQVCTYINGILFTILGIAQIKARVKEINLINAVKEKINNHHCKDDEKQLPIIYKILNGDLEAPLIWHLGFNGTEEVQEIDYVEAEVESTDTVEPHLDELFGEKLLIAKFCLADTLDKPVSRSDMNIIDSNEITVPPGTVLNKQAKRHTPVILRNIGKNISKVQQPLQLVNVKSGDSFKRPDSVSSQQTFVLENSRRRPLVARDPFKIGFVFK</sequence>
<dbReference type="PANTHER" id="PTHR14881:SF4">
    <property type="entry name" value="LISH DOMAIN-CONTAINING PROTEIN ARMC9"/>
    <property type="match status" value="1"/>
</dbReference>
<dbReference type="GO" id="GO:0060271">
    <property type="term" value="P:cilium assembly"/>
    <property type="evidence" value="ECO:0007669"/>
    <property type="project" value="InterPro"/>
</dbReference>
<reference evidence="3" key="2">
    <citation type="submission" date="2019-04" db="EMBL/GenBank/DDBJ databases">
        <authorList>
            <person name="Howe K."/>
            <person name="Paulini M."/>
            <person name="Williams G."/>
        </authorList>
    </citation>
    <scope>NUCLEOTIDE SEQUENCE [LARGE SCALE GENOMIC DNA]</scope>
    <source>
        <strain evidence="3">FR3</strain>
    </source>
</reference>
<evidence type="ECO:0000313" key="4">
    <source>
        <dbReference type="Proteomes" id="UP000006672"/>
    </source>
</evidence>
<evidence type="ECO:0000313" key="3">
    <source>
        <dbReference type="EMBL" id="VIO94663.1"/>
    </source>
</evidence>
<feature type="domain" description="ARMC9 CTLH-like" evidence="2">
    <location>
        <begin position="16"/>
        <end position="143"/>
    </location>
</feature>